<comment type="subcellular location">
    <subcellularLocation>
        <location evidence="5">Cell inner membrane</location>
        <topology evidence="5">Multi-pass membrane protein</topology>
    </subcellularLocation>
</comment>
<keyword evidence="7" id="KW-1185">Reference proteome</keyword>
<dbReference type="HAMAP" id="MF_00189">
    <property type="entry name" value="YciB"/>
    <property type="match status" value="1"/>
</dbReference>
<name>A0A940YKW5_9BURK</name>
<dbReference type="InterPro" id="IPR006008">
    <property type="entry name" value="YciB"/>
</dbReference>
<dbReference type="GO" id="GO:0005886">
    <property type="term" value="C:plasma membrane"/>
    <property type="evidence" value="ECO:0007669"/>
    <property type="project" value="UniProtKB-SubCell"/>
</dbReference>
<evidence type="ECO:0000313" key="7">
    <source>
        <dbReference type="Proteomes" id="UP000678374"/>
    </source>
</evidence>
<organism evidence="6 7">
    <name type="scientific">Ideonella aquatica</name>
    <dbReference type="NCBI Taxonomy" id="2824119"/>
    <lineage>
        <taxon>Bacteria</taxon>
        <taxon>Pseudomonadati</taxon>
        <taxon>Pseudomonadota</taxon>
        <taxon>Betaproteobacteria</taxon>
        <taxon>Burkholderiales</taxon>
        <taxon>Sphaerotilaceae</taxon>
        <taxon>Ideonella</taxon>
    </lineage>
</organism>
<feature type="transmembrane region" description="Helical" evidence="5">
    <location>
        <begin position="175"/>
        <end position="197"/>
    </location>
</feature>
<evidence type="ECO:0000256" key="4">
    <source>
        <dbReference type="ARBA" id="ARBA00023136"/>
    </source>
</evidence>
<keyword evidence="1 5" id="KW-1003">Cell membrane</keyword>
<dbReference type="AlphaFoldDB" id="A0A940YKW5"/>
<feature type="transmembrane region" description="Helical" evidence="5">
    <location>
        <begin position="110"/>
        <end position="129"/>
    </location>
</feature>
<dbReference type="PANTHER" id="PTHR36917">
    <property type="entry name" value="INTRACELLULAR SEPTATION PROTEIN A-RELATED"/>
    <property type="match status" value="1"/>
</dbReference>
<feature type="transmembrane region" description="Helical" evidence="5">
    <location>
        <begin position="81"/>
        <end position="98"/>
    </location>
</feature>
<dbReference type="Pfam" id="PF04279">
    <property type="entry name" value="IspA"/>
    <property type="match status" value="1"/>
</dbReference>
<keyword evidence="2 5" id="KW-0812">Transmembrane</keyword>
<keyword evidence="5" id="KW-0997">Cell inner membrane</keyword>
<comment type="similarity">
    <text evidence="5">Belongs to the YciB family.</text>
</comment>
<dbReference type="EMBL" id="JAGQDE010000005">
    <property type="protein sequence ID" value="MBQ0958897.1"/>
    <property type="molecule type" value="Genomic_DNA"/>
</dbReference>
<comment type="function">
    <text evidence="5">Plays a role in cell envelope biogenesis, maintenance of cell envelope integrity and membrane homeostasis.</text>
</comment>
<reference evidence="6" key="1">
    <citation type="submission" date="2021-04" db="EMBL/GenBank/DDBJ databases">
        <title>The genome sequence of Ideonella sp. 4Y11.</title>
        <authorList>
            <person name="Liu Y."/>
        </authorList>
    </citation>
    <scope>NUCLEOTIDE SEQUENCE</scope>
    <source>
        <strain evidence="6">4Y11</strain>
    </source>
</reference>
<keyword evidence="4 5" id="KW-0472">Membrane</keyword>
<evidence type="ECO:0000256" key="5">
    <source>
        <dbReference type="HAMAP-Rule" id="MF_00189"/>
    </source>
</evidence>
<gene>
    <name evidence="5" type="primary">yciB</name>
    <name evidence="6" type="ORF">KAK06_07990</name>
</gene>
<evidence type="ECO:0000313" key="6">
    <source>
        <dbReference type="EMBL" id="MBQ0958897.1"/>
    </source>
</evidence>
<keyword evidence="3 5" id="KW-1133">Transmembrane helix</keyword>
<dbReference type="PANTHER" id="PTHR36917:SF1">
    <property type="entry name" value="INNER MEMBRANE-SPANNING PROTEIN YCIB"/>
    <property type="match status" value="1"/>
</dbReference>
<comment type="caution">
    <text evidence="6">The sequence shown here is derived from an EMBL/GenBank/DDBJ whole genome shotgun (WGS) entry which is preliminary data.</text>
</comment>
<feature type="transmembrane region" description="Helical" evidence="5">
    <location>
        <begin position="51"/>
        <end position="69"/>
    </location>
</feature>
<proteinExistence type="inferred from homology"/>
<evidence type="ECO:0000256" key="2">
    <source>
        <dbReference type="ARBA" id="ARBA00022692"/>
    </source>
</evidence>
<dbReference type="NCBIfam" id="NF001325">
    <property type="entry name" value="PRK00259.1-3"/>
    <property type="match status" value="1"/>
</dbReference>
<dbReference type="RefSeq" id="WP_210801411.1">
    <property type="nucleotide sequence ID" value="NZ_JAGQDE010000005.1"/>
</dbReference>
<accession>A0A940YKW5</accession>
<dbReference type="Proteomes" id="UP000678374">
    <property type="component" value="Unassembled WGS sequence"/>
</dbReference>
<evidence type="ECO:0000256" key="3">
    <source>
        <dbReference type="ARBA" id="ARBA00022989"/>
    </source>
</evidence>
<evidence type="ECO:0000256" key="1">
    <source>
        <dbReference type="ARBA" id="ARBA00022475"/>
    </source>
</evidence>
<sequence length="216" mass="23283">MKLLLDFLPLILFFATFKFAEGHKDAAAEFATGHVGMLTSGGVVSPDQAPMLLATLVAIAATLLTVAWLRLRGRPVEPMTWITLAMVTVLGGLTVWFHDETFIKWKPTGVYWALAAVYWGSAAFGKNLLELALGGQLKLPAAAWAALNRAWILFFLAMGLLNIAVAYSVSTPTWVNFKVFGATGLMLAFIIGQTVWISKAWPEAAAEESAGEPPTA</sequence>
<protein>
    <recommendedName>
        <fullName evidence="5">Inner membrane-spanning protein YciB</fullName>
    </recommendedName>
</protein>
<feature type="transmembrane region" description="Helical" evidence="5">
    <location>
        <begin position="150"/>
        <end position="169"/>
    </location>
</feature>